<comment type="subcellular location">
    <subcellularLocation>
        <location evidence="3">Cytoplasm</location>
    </subcellularLocation>
</comment>
<dbReference type="EMBL" id="BMPI01000014">
    <property type="protein sequence ID" value="GGM29570.1"/>
    <property type="molecule type" value="Genomic_DNA"/>
</dbReference>
<evidence type="ECO:0000313" key="5">
    <source>
        <dbReference type="Proteomes" id="UP000642070"/>
    </source>
</evidence>
<evidence type="ECO:0000313" key="4">
    <source>
        <dbReference type="EMBL" id="GGM29570.1"/>
    </source>
</evidence>
<dbReference type="Proteomes" id="UP000642070">
    <property type="component" value="Unassembled WGS sequence"/>
</dbReference>
<evidence type="ECO:0000256" key="2">
    <source>
        <dbReference type="ARBA" id="ARBA00023186"/>
    </source>
</evidence>
<keyword evidence="3" id="KW-0963">Cytoplasm</keyword>
<reference evidence="4" key="1">
    <citation type="journal article" date="2014" name="Int. J. Syst. Evol. Microbiol.">
        <title>Complete genome sequence of Corynebacterium casei LMG S-19264T (=DSM 44701T), isolated from a smear-ripened cheese.</title>
        <authorList>
            <consortium name="US DOE Joint Genome Institute (JGI-PGF)"/>
            <person name="Walter F."/>
            <person name="Albersmeier A."/>
            <person name="Kalinowski J."/>
            <person name="Ruckert C."/>
        </authorList>
    </citation>
    <scope>NUCLEOTIDE SEQUENCE</scope>
    <source>
        <strain evidence="4">JCM 19831</strain>
    </source>
</reference>
<organism evidence="4 5">
    <name type="scientific">Dactylosporangium sucinum</name>
    <dbReference type="NCBI Taxonomy" id="1424081"/>
    <lineage>
        <taxon>Bacteria</taxon>
        <taxon>Bacillati</taxon>
        <taxon>Actinomycetota</taxon>
        <taxon>Actinomycetes</taxon>
        <taxon>Micromonosporales</taxon>
        <taxon>Micromonosporaceae</taxon>
        <taxon>Dactylosporangium</taxon>
    </lineage>
</organism>
<dbReference type="PIRSF" id="PIRSF009467">
    <property type="entry name" value="Ureas_acces_UreF"/>
    <property type="match status" value="1"/>
</dbReference>
<dbReference type="InterPro" id="IPR002639">
    <property type="entry name" value="UreF"/>
</dbReference>
<dbReference type="HAMAP" id="MF_01385">
    <property type="entry name" value="UreF"/>
    <property type="match status" value="1"/>
</dbReference>
<dbReference type="GO" id="GO:0016151">
    <property type="term" value="F:nickel cation binding"/>
    <property type="evidence" value="ECO:0007669"/>
    <property type="project" value="UniProtKB-UniRule"/>
</dbReference>
<keyword evidence="2 3" id="KW-0143">Chaperone</keyword>
<dbReference type="Gene3D" id="1.10.4190.10">
    <property type="entry name" value="Urease accessory protein UreF"/>
    <property type="match status" value="1"/>
</dbReference>
<dbReference type="Pfam" id="PF01730">
    <property type="entry name" value="UreF"/>
    <property type="match status" value="1"/>
</dbReference>
<comment type="caution">
    <text evidence="4">The sequence shown here is derived from an EMBL/GenBank/DDBJ whole genome shotgun (WGS) entry which is preliminary data.</text>
</comment>
<dbReference type="GO" id="GO:0005737">
    <property type="term" value="C:cytoplasm"/>
    <property type="evidence" value="ECO:0007669"/>
    <property type="project" value="UniProtKB-SubCell"/>
</dbReference>
<dbReference type="PANTHER" id="PTHR33620:SF1">
    <property type="entry name" value="UREASE ACCESSORY PROTEIN F"/>
    <property type="match status" value="1"/>
</dbReference>
<proteinExistence type="inferred from homology"/>
<reference evidence="4" key="2">
    <citation type="submission" date="2020-09" db="EMBL/GenBank/DDBJ databases">
        <authorList>
            <person name="Sun Q."/>
            <person name="Ohkuma M."/>
        </authorList>
    </citation>
    <scope>NUCLEOTIDE SEQUENCE</scope>
    <source>
        <strain evidence="4">JCM 19831</strain>
    </source>
</reference>
<dbReference type="PANTHER" id="PTHR33620">
    <property type="entry name" value="UREASE ACCESSORY PROTEIN F"/>
    <property type="match status" value="1"/>
</dbReference>
<dbReference type="InterPro" id="IPR038277">
    <property type="entry name" value="UreF_sf"/>
</dbReference>
<name>A0A917TNU1_9ACTN</name>
<keyword evidence="1 3" id="KW-0996">Nickel insertion</keyword>
<comment type="function">
    <text evidence="3">Required for maturation of urease via the functional incorporation of the urease nickel metallocenter.</text>
</comment>
<evidence type="ECO:0000256" key="3">
    <source>
        <dbReference type="HAMAP-Rule" id="MF_01385"/>
    </source>
</evidence>
<keyword evidence="5" id="KW-1185">Reference proteome</keyword>
<sequence>MIPELMRVLQFTDSMFPVGAFSFSNALEPAVQHGVVHDRSTLEEFVRTATHVAAGTDGIALLESHRATRAGDADRVRRADEAVYARKLNEEMRTMTTRMGRKLVEGAAAVVADPVLTRHAGEIAAGTVPGTYPVGAGVLFAVLGLPEEAAFAAHQYGTAAMILGAAVRLMPIHHLDAQTVLFAVNATAHRHYERVAAATIEDMSSFAPVTDVLAAAHVRAHVRMFIN</sequence>
<gene>
    <name evidence="3 4" type="primary">ureF</name>
    <name evidence="4" type="ORF">GCM10007977_033580</name>
</gene>
<comment type="similarity">
    <text evidence="3">Belongs to the UreF family.</text>
</comment>
<accession>A0A917TNU1</accession>
<dbReference type="AlphaFoldDB" id="A0A917TNU1"/>
<protein>
    <recommendedName>
        <fullName evidence="3">Urease accessory protein UreF</fullName>
    </recommendedName>
</protein>
<comment type="subunit">
    <text evidence="3">UreD, UreF and UreG form a complex that acts as a GTP-hydrolysis-dependent molecular chaperone, activating the urease apoprotein by helping to assemble the nickel containing metallocenter of UreC. The UreE protein probably delivers the nickel.</text>
</comment>
<evidence type="ECO:0000256" key="1">
    <source>
        <dbReference type="ARBA" id="ARBA00022988"/>
    </source>
</evidence>